<evidence type="ECO:0000313" key="3">
    <source>
        <dbReference type="EMBL" id="MFC6999904.1"/>
    </source>
</evidence>
<dbReference type="Pfam" id="PF06580">
    <property type="entry name" value="His_kinase"/>
    <property type="match status" value="1"/>
</dbReference>
<comment type="caution">
    <text evidence="3">The sequence shown here is derived from an EMBL/GenBank/DDBJ whole genome shotgun (WGS) entry which is preliminary data.</text>
</comment>
<dbReference type="GO" id="GO:0004673">
    <property type="term" value="F:protein histidine kinase activity"/>
    <property type="evidence" value="ECO:0007669"/>
    <property type="project" value="UniProtKB-EC"/>
</dbReference>
<keyword evidence="4" id="KW-1185">Reference proteome</keyword>
<dbReference type="Gene3D" id="3.30.565.10">
    <property type="entry name" value="Histidine kinase-like ATPase, C-terminal domain"/>
    <property type="match status" value="1"/>
</dbReference>
<feature type="transmembrane region" description="Helical" evidence="1">
    <location>
        <begin position="104"/>
        <end position="123"/>
    </location>
</feature>
<dbReference type="InterPro" id="IPR050640">
    <property type="entry name" value="Bact_2-comp_sensor_kinase"/>
</dbReference>
<feature type="transmembrane region" description="Helical" evidence="1">
    <location>
        <begin position="12"/>
        <end position="31"/>
    </location>
</feature>
<keyword evidence="3" id="KW-0418">Kinase</keyword>
<accession>A0ABW2DQ48</accession>
<keyword evidence="1" id="KW-1133">Transmembrane helix</keyword>
<proteinExistence type="predicted"/>
<feature type="transmembrane region" description="Helical" evidence="1">
    <location>
        <begin position="129"/>
        <end position="152"/>
    </location>
</feature>
<dbReference type="Proteomes" id="UP001596405">
    <property type="component" value="Unassembled WGS sequence"/>
</dbReference>
<dbReference type="RefSeq" id="WP_066622132.1">
    <property type="nucleotide sequence ID" value="NZ_JBHSYQ010000016.1"/>
</dbReference>
<dbReference type="EMBL" id="JBHSYQ010000016">
    <property type="protein sequence ID" value="MFC6999904.1"/>
    <property type="molecule type" value="Genomic_DNA"/>
</dbReference>
<feature type="transmembrane region" description="Helical" evidence="1">
    <location>
        <begin position="61"/>
        <end position="83"/>
    </location>
</feature>
<dbReference type="InterPro" id="IPR036890">
    <property type="entry name" value="HATPase_C_sf"/>
</dbReference>
<dbReference type="EC" id="2.7.13.3" evidence="3"/>
<evidence type="ECO:0000313" key="4">
    <source>
        <dbReference type="Proteomes" id="UP001596405"/>
    </source>
</evidence>
<reference evidence="4" key="1">
    <citation type="journal article" date="2019" name="Int. J. Syst. Evol. Microbiol.">
        <title>The Global Catalogue of Microorganisms (GCM) 10K type strain sequencing project: providing services to taxonomists for standard genome sequencing and annotation.</title>
        <authorList>
            <consortium name="The Broad Institute Genomics Platform"/>
            <consortium name="The Broad Institute Genome Sequencing Center for Infectious Disease"/>
            <person name="Wu L."/>
            <person name="Ma J."/>
        </authorList>
    </citation>
    <scope>NUCLEOTIDE SEQUENCE [LARGE SCALE GENOMIC DNA]</scope>
    <source>
        <strain evidence="4">CGMCC 4.7393</strain>
    </source>
</reference>
<organism evidence="3 4">
    <name type="scientific">Rufibacter roseus</name>
    <dbReference type="NCBI Taxonomy" id="1567108"/>
    <lineage>
        <taxon>Bacteria</taxon>
        <taxon>Pseudomonadati</taxon>
        <taxon>Bacteroidota</taxon>
        <taxon>Cytophagia</taxon>
        <taxon>Cytophagales</taxon>
        <taxon>Hymenobacteraceae</taxon>
        <taxon>Rufibacter</taxon>
    </lineage>
</organism>
<gene>
    <name evidence="3" type="ORF">ACFQHR_19870</name>
</gene>
<feature type="domain" description="Signal transduction histidine kinase internal region" evidence="2">
    <location>
        <begin position="173"/>
        <end position="250"/>
    </location>
</feature>
<dbReference type="PANTHER" id="PTHR34220">
    <property type="entry name" value="SENSOR HISTIDINE KINASE YPDA"/>
    <property type="match status" value="1"/>
</dbReference>
<dbReference type="InterPro" id="IPR010559">
    <property type="entry name" value="Sig_transdc_His_kin_internal"/>
</dbReference>
<keyword evidence="1" id="KW-0812">Transmembrane</keyword>
<protein>
    <submittedName>
        <fullName evidence="3">Sensor histidine kinase</fullName>
        <ecNumber evidence="3">2.7.13.3</ecNumber>
    </submittedName>
</protein>
<keyword evidence="3" id="KW-0808">Transferase</keyword>
<sequence length="357" mass="41109">MLKSEGHMKSLWKIALITSVAWGVVSIFPLVNAGKPLFLQRRPLRVHRPPNFPFEPSNQEILLVVAGISLLMFSLWFINMYLYGWVERFNRSEKVKNSIRYVTSYLLTVGIYYGHSALLLAFYEGGRPRMFPLVVALTNNTIILVLMDLLILQRKSAQIAVENSQLKMNHAIAQHQHLKHQLQPHFLFNSLNTLKSLIKKQRPEAEEYLVRLSDLLRASITGQDETTIPLKEELKLCVDYLEMQKVRFKYSFSYIIDIPEPILLTGCLPIFSLQLLVENAIKHNAFTVEEPLTIRIAYRTDDTILVWNNKKPKQTLEPSSGIGLKNLMERYQVISGHGIKVIEMDKSFSVELKLIFS</sequence>
<keyword evidence="1" id="KW-0472">Membrane</keyword>
<dbReference type="PANTHER" id="PTHR34220:SF7">
    <property type="entry name" value="SENSOR HISTIDINE KINASE YPDA"/>
    <property type="match status" value="1"/>
</dbReference>
<evidence type="ECO:0000259" key="2">
    <source>
        <dbReference type="Pfam" id="PF06580"/>
    </source>
</evidence>
<name>A0ABW2DQ48_9BACT</name>
<evidence type="ECO:0000256" key="1">
    <source>
        <dbReference type="SAM" id="Phobius"/>
    </source>
</evidence>